<evidence type="ECO:0000313" key="3">
    <source>
        <dbReference type="RefSeq" id="XP_030767274.1"/>
    </source>
</evidence>
<evidence type="ECO:0000313" key="2">
    <source>
        <dbReference type="Proteomes" id="UP000504635"/>
    </source>
</evidence>
<name>A0A6J2YVG8_SITOR</name>
<dbReference type="RefSeq" id="XP_030767274.1">
    <property type="nucleotide sequence ID" value="XM_030911414.1"/>
</dbReference>
<dbReference type="PANTHER" id="PTHR15261:SF4">
    <property type="entry name" value="THROMBOSPONDIN-TYPE LAMININ G DOMAIN AND EAR REPEAT-CONTAINING PROTEIN"/>
    <property type="match status" value="1"/>
</dbReference>
<dbReference type="KEGG" id="soy:115891023"/>
<gene>
    <name evidence="3" type="primary">LOC115891023</name>
</gene>
<dbReference type="GO" id="GO:0007165">
    <property type="term" value="P:signal transduction"/>
    <property type="evidence" value="ECO:0007669"/>
    <property type="project" value="TreeGrafter"/>
</dbReference>
<sequence>MWLRFVLILFIQFNYLTSVEYNFKNEPLEIMDIFLENLKEDPFLQDNQLSNSSKIFIDTKLEKIYSLILQEQKAVYSRKKRSIKDDNVTQFSIRIALHEQIPTKDSDDVRFFEHNSYKLAASLQQKNELVFFGYREEGGSDGIDSLRTYNIKYSTNLGILSLDDYSVLVVVGDNTEIEILRYIPRNNKIYKIENIRIKNAKHIHIWLQDHIPYLSVVHTPDSTKAIGEKSVLKIYKWLGKHFDSIQNLELYNINKITQFSIHGASFLVAVKRRPIEDEIKSFSDVFKYDIHEKKFKIYQRLLTECCMDIKYFNTKIHNEENHFLITTSSLYSDRNNLKNITKSVIYKYDDQYFIPFQSVDSEVTEWQPFKDTQGHAALIGVSPNGLKGVQYDGWQFFMDDITIDESLSRQLNDIKKLHVFSNGTGQFLVTVCGHCKNTSYIYSVSFNHSNPMRELHKDMLIWCKDQLNEIQSRGESEFVAESLRGDLTERISPVQEDTRLASALNELHNDINTLQTSLTESYRNKEYILEDDISADTIIFNNSTFIDSLKTIYLNNITVDSLLDNVLNIEDGFHIEEDLLMKFDIVNLQNPVHPETINDIRLEDYTDITKDLSVKNMIINESVVFKKGVNITDTINDVSVDNNTILLNNIDQIFLYDLNLTDIEVLNITTKFLNGLDLNISSNHDVIRQIDTLMVKDLEIHGYLNNVSVPVLYKKALKKFGTDQELSEDLSIDFLNVENLVVGGKISEKNILKDFVLINDEEYTVGQNVYFEKGLTVNKLEVLNSLQNITVLKDTGDLDVLLKNSSNVQLVTSKKTFEMLSLLNPMTLRHKIRNKRIQDMNPVSLDGRPYEIDGDVIVEGQLDVKKWLKVENIEEKQGMNLKNVLNNGAKLTDTSIVPYLTFNYSLDMIDTYADKINGFDPHNWLLKKSDSSQTITGKKIFLNHINITGNVDALKINDVDVQALQKESLNVNFDQDIEGIWNVEYLEAEGLKSTNTYFGSSLWNETTLFKQNQNFQKTEVVNGSYSLNFTKARNIELHGLLNSLKITEIIKNLVKKGTKFNIHGQKFFKEIHVGELNINNDTCDLKRFFETVNKGIFTIEDNLELFENTSVKNVNFIQTLNNLTVKDFENVMNNNINKVEDFIAHKHGIYNEIVVLGDVYINDNKISGKSLDSIANDTVKTDEDHHFQNAEIDESILVEDTLFLEGDIENLDLYNMVIQNLDKPLEISDKTFYRNVIVNGSLNLKNTLNGVDLEKYCRFSEDSQLKSLKIEGNAIFSKGPILQRFNDIGLNSLLENVWFSDKFVNITGTVRSHNATFKKELYVKEYIDGINLKLLSQNYLSKTKVQTISSNLSFENVTFLNISASRMETDGPVNGVNIDQLLKTILLQNVTQTFDSLVYFEDVLVKDLEQDSPYLVNDLDLTRDVMMYDRNNIVTGEKNINNLKIDNLKISNDSYVQNVKILDWLENAILKNGSLRVPAKKVFNRATFQKNLSLRGVLNDNQFNENTVMLFDRPQNIKGKKCFSPPIKEGVRFKNLKIKGLVNDVDLQDLVNNHANKNKNNKINSRVTFNNNITVENINVDVMYDNVNVTELLSNISQFGAAEKFREDFGNLLETGIQIENSVRNQNGFFKYFKEIMYLNNVDRVFGIRCMDEVLRLVVFSFANGTNYMKIYEWDNKKTEFFEKVVLIESYENPSFVEHVSLNGIDYLYIESDSIVDEQLGNGKLIQFWNATTVTIAATFNKNTNSLISFTLPKTKQPCLGFISKDLIGMEILCDESGYHAYYLYKKLNYPGVYKAASIETENSLFLILARHKLQTTDPSIVVLESSSENDDFVEIQTIFEGAETNSLATAIIDGVPFVAFSIISNEGTVNVGRISVKRLDTASRQFREWQHIPLTSPLDVHFIGGVSFEPLLLASSGDSNIPCPTFRYEGLGGFKMILRGVALPTNSVLRVSSNENIVFVIEPQKRAMTILGAIVKGNARV</sequence>
<dbReference type="OrthoDB" id="188713at2759"/>
<keyword evidence="1" id="KW-0732">Signal</keyword>
<dbReference type="GeneID" id="115891023"/>
<feature type="signal peptide" evidence="1">
    <location>
        <begin position="1"/>
        <end position="18"/>
    </location>
</feature>
<accession>A0A6J2YVG8</accession>
<organism evidence="2 3">
    <name type="scientific">Sitophilus oryzae</name>
    <name type="common">Rice weevil</name>
    <name type="synonym">Curculio oryzae</name>
    <dbReference type="NCBI Taxonomy" id="7048"/>
    <lineage>
        <taxon>Eukaryota</taxon>
        <taxon>Metazoa</taxon>
        <taxon>Ecdysozoa</taxon>
        <taxon>Arthropoda</taxon>
        <taxon>Hexapoda</taxon>
        <taxon>Insecta</taxon>
        <taxon>Pterygota</taxon>
        <taxon>Neoptera</taxon>
        <taxon>Endopterygota</taxon>
        <taxon>Coleoptera</taxon>
        <taxon>Polyphaga</taxon>
        <taxon>Cucujiformia</taxon>
        <taxon>Curculionidae</taxon>
        <taxon>Dryophthorinae</taxon>
        <taxon>Sitophilus</taxon>
    </lineage>
</organism>
<dbReference type="Proteomes" id="UP000504635">
    <property type="component" value="Unplaced"/>
</dbReference>
<protein>
    <submittedName>
        <fullName evidence="3">Uncharacterized protein LOC115891023</fullName>
    </submittedName>
</protein>
<feature type="chain" id="PRO_5026662598" evidence="1">
    <location>
        <begin position="19"/>
        <end position="1982"/>
    </location>
</feature>
<evidence type="ECO:0000256" key="1">
    <source>
        <dbReference type="SAM" id="SignalP"/>
    </source>
</evidence>
<dbReference type="FunCoup" id="A0A6J2YVG8">
    <property type="interactions" value="9"/>
</dbReference>
<proteinExistence type="predicted"/>
<dbReference type="PANTHER" id="PTHR15261">
    <property type="entry name" value="THROMBOSPONDIN-TYPE LAMININ G DOMAIN AND EAR REPEAT-CONTAINING"/>
    <property type="match status" value="1"/>
</dbReference>
<reference evidence="3" key="1">
    <citation type="submission" date="2025-08" db="UniProtKB">
        <authorList>
            <consortium name="RefSeq"/>
        </authorList>
    </citation>
    <scope>IDENTIFICATION</scope>
    <source>
        <tissue evidence="3">Gonads</tissue>
    </source>
</reference>
<dbReference type="InParanoid" id="A0A6J2YVG8"/>
<keyword evidence="2" id="KW-1185">Reference proteome</keyword>